<evidence type="ECO:0000313" key="1">
    <source>
        <dbReference type="EMBL" id="AIZ02621.1"/>
    </source>
</evidence>
<dbReference type="GeneID" id="26636439"/>
<name>A0A0A7HE82_9CAUD</name>
<dbReference type="Proteomes" id="UP000030717">
    <property type="component" value="Segment"/>
</dbReference>
<evidence type="ECO:0000313" key="2">
    <source>
        <dbReference type="Proteomes" id="UP000030717"/>
    </source>
</evidence>
<protein>
    <submittedName>
        <fullName evidence="1">Uncharacterized protein</fullName>
    </submittedName>
</protein>
<dbReference type="EMBL" id="KP007361">
    <property type="protein sequence ID" value="AIZ02621.1"/>
    <property type="molecule type" value="Genomic_DNA"/>
</dbReference>
<proteinExistence type="predicted"/>
<gene>
    <name evidence="1" type="ORF">VR25_277</name>
</gene>
<accession>A0A0A7HE82</accession>
<dbReference type="RefSeq" id="YP_009210019.1">
    <property type="nucleotide sequence ID" value="NC_028925.1"/>
</dbReference>
<reference evidence="1 2" key="1">
    <citation type="submission" date="2014-10" db="EMBL/GenBank/DDBJ databases">
        <title>VR bacteriophages - a small but diverse group of low-temperature viruses.</title>
        <authorList>
            <person name="Kaliniene L."/>
            <person name="Meskys R."/>
            <person name="Simoliunas E."/>
            <person name="Zajanckauskaite A."/>
            <person name="Truncaite L."/>
        </authorList>
    </citation>
    <scope>NUCLEOTIDE SEQUENCE [LARGE SCALE GENOMIC DNA]</scope>
</reference>
<sequence length="71" mass="8319">MFTAQQNEGQEYINAKFKSNKEACYYYFDMFKLANSKEERKQAIDVIVSTSHMKRTVVQSYASNYMKSIKG</sequence>
<dbReference type="KEGG" id="vg:26636439"/>
<keyword evidence="2" id="KW-1185">Reference proteome</keyword>
<organism evidence="1 2">
    <name type="scientific">Escherichia phage vB_EcoM_VR25</name>
    <dbReference type="NCBI Taxonomy" id="1567028"/>
    <lineage>
        <taxon>Viruses</taxon>
        <taxon>Duplodnaviria</taxon>
        <taxon>Heunggongvirae</taxon>
        <taxon>Uroviricota</taxon>
        <taxon>Caudoviricetes</taxon>
        <taxon>Pantevenvirales</taxon>
        <taxon>Straboviridae</taxon>
        <taxon>Tevenvirinae</taxon>
        <taxon>Gaprivervirus</taxon>
        <taxon>Gaprivervirus vr25</taxon>
    </lineage>
</organism>